<dbReference type="PANTHER" id="PTHR11570">
    <property type="entry name" value="S-ADENOSYLMETHIONINE DECARBOXYLASE"/>
    <property type="match status" value="1"/>
</dbReference>
<sequence length="276" mass="31831">MFYEGSEKRLEITTTINLLALENQFWQEMVKQAGAYIISSIESPQLKAFLLSESSLFVWQDRLLLITCGETHLIKASLFFQQKVARKEISSLLFQRHQAYFPERQKSSFQQDSLLLQKKLKGDSHHWNEDYCGDIFLFGNNQQPKATKNILMLHGLSGPFFEQLQLGQVQAGQVALQLQLAKHFNDFQIDHYSFEPKGYSMNAINGEYYFTVHITPEKLTSYLSFESNLATAEIEPFKQKLLSLLQPQRSYLMTFSPSKERLEIGTEVLIPITVNS</sequence>
<dbReference type="SUPFAM" id="SSF56276">
    <property type="entry name" value="S-adenosylmethionine decarboxylase"/>
    <property type="match status" value="1"/>
</dbReference>
<evidence type="ECO:0000313" key="1">
    <source>
        <dbReference type="EMBL" id="GLS89588.1"/>
    </source>
</evidence>
<proteinExistence type="predicted"/>
<dbReference type="EMBL" id="BSPQ01000001">
    <property type="protein sequence ID" value="GLS89588.1"/>
    <property type="molecule type" value="Genomic_DNA"/>
</dbReference>
<dbReference type="InterPro" id="IPR048283">
    <property type="entry name" value="AdoMetDC-like"/>
</dbReference>
<dbReference type="InterPro" id="IPR018166">
    <property type="entry name" value="S-AdoMet_deCO2ase_CS"/>
</dbReference>
<dbReference type="PROSITE" id="PS01336">
    <property type="entry name" value="ADOMETDC"/>
    <property type="match status" value="1"/>
</dbReference>
<organism evidence="1 2">
    <name type="scientific">Psychromonas marina</name>
    <dbReference type="NCBI Taxonomy" id="88364"/>
    <lineage>
        <taxon>Bacteria</taxon>
        <taxon>Pseudomonadati</taxon>
        <taxon>Pseudomonadota</taxon>
        <taxon>Gammaproteobacteria</taxon>
        <taxon>Alteromonadales</taxon>
        <taxon>Psychromonadaceae</taxon>
        <taxon>Psychromonas</taxon>
    </lineage>
</organism>
<dbReference type="RefSeq" id="WP_284202701.1">
    <property type="nucleotide sequence ID" value="NZ_BSPQ01000001.1"/>
</dbReference>
<dbReference type="PANTHER" id="PTHR11570:SF0">
    <property type="entry name" value="S-ADENOSYLMETHIONINE DECARBOXYLASE PROENZYME"/>
    <property type="match status" value="1"/>
</dbReference>
<name>A0ABQ6DX66_9GAMM</name>
<evidence type="ECO:0000313" key="2">
    <source>
        <dbReference type="Proteomes" id="UP001157353"/>
    </source>
</evidence>
<keyword evidence="2" id="KW-1185">Reference proteome</keyword>
<dbReference type="Gene3D" id="3.60.90.10">
    <property type="entry name" value="S-adenosylmethionine decarboxylase"/>
    <property type="match status" value="1"/>
</dbReference>
<dbReference type="Pfam" id="PF01536">
    <property type="entry name" value="SAM_decarbox"/>
    <property type="match status" value="1"/>
</dbReference>
<dbReference type="Proteomes" id="UP001157353">
    <property type="component" value="Unassembled WGS sequence"/>
</dbReference>
<reference evidence="2" key="1">
    <citation type="journal article" date="2019" name="Int. J. Syst. Evol. Microbiol.">
        <title>The Global Catalogue of Microorganisms (GCM) 10K type strain sequencing project: providing services to taxonomists for standard genome sequencing and annotation.</title>
        <authorList>
            <consortium name="The Broad Institute Genomics Platform"/>
            <consortium name="The Broad Institute Genome Sequencing Center for Infectious Disease"/>
            <person name="Wu L."/>
            <person name="Ma J."/>
        </authorList>
    </citation>
    <scope>NUCLEOTIDE SEQUENCE [LARGE SCALE GENOMIC DNA]</scope>
    <source>
        <strain evidence="2">NBRC 103166</strain>
    </source>
</reference>
<dbReference type="InterPro" id="IPR016067">
    <property type="entry name" value="S-AdoMet_deCO2ase_core"/>
</dbReference>
<protein>
    <submittedName>
        <fullName evidence="1">S-adenosylmethionine decarboxylase SpeD</fullName>
    </submittedName>
</protein>
<gene>
    <name evidence="1" type="primary">speD</name>
    <name evidence="1" type="ORF">GCM10007916_06550</name>
</gene>
<accession>A0ABQ6DX66</accession>
<comment type="caution">
    <text evidence="1">The sequence shown here is derived from an EMBL/GenBank/DDBJ whole genome shotgun (WGS) entry which is preliminary data.</text>
</comment>